<evidence type="ECO:0000313" key="3">
    <source>
        <dbReference type="Proteomes" id="UP000027730"/>
    </source>
</evidence>
<gene>
    <name evidence="2" type="ORF">M436DRAFT_49493</name>
</gene>
<feature type="region of interest" description="Disordered" evidence="1">
    <location>
        <begin position="163"/>
        <end position="185"/>
    </location>
</feature>
<evidence type="ECO:0000313" key="2">
    <source>
        <dbReference type="EMBL" id="KEQ72048.1"/>
    </source>
</evidence>
<dbReference type="OrthoDB" id="3934090at2759"/>
<accession>A0A074WG94</accession>
<feature type="compositionally biased region" description="Polar residues" evidence="1">
    <location>
        <begin position="226"/>
        <end position="238"/>
    </location>
</feature>
<proteinExistence type="predicted"/>
<feature type="compositionally biased region" description="Polar residues" evidence="1">
    <location>
        <begin position="246"/>
        <end position="265"/>
    </location>
</feature>
<feature type="compositionally biased region" description="Polar residues" evidence="1">
    <location>
        <begin position="31"/>
        <end position="56"/>
    </location>
</feature>
<name>A0A074WG94_9PEZI</name>
<organism evidence="2 3">
    <name type="scientific">Aureobasidium namibiae CBS 147.97</name>
    <dbReference type="NCBI Taxonomy" id="1043004"/>
    <lineage>
        <taxon>Eukaryota</taxon>
        <taxon>Fungi</taxon>
        <taxon>Dikarya</taxon>
        <taxon>Ascomycota</taxon>
        <taxon>Pezizomycotina</taxon>
        <taxon>Dothideomycetes</taxon>
        <taxon>Dothideomycetidae</taxon>
        <taxon>Dothideales</taxon>
        <taxon>Saccotheciaceae</taxon>
        <taxon>Aureobasidium</taxon>
    </lineage>
</organism>
<sequence>MNDQNRRDPRSQGNMAPHQPGTFDHHDPRYQQRTTGRSGTVNAQQPPTSPQPYTASSWFNPAYAAQYYGYSPVAEDPYPNNTPFMPAHQNAQSLPPISYGGDSGNPSYQSPFNPASQMLQNWTVAQSDLGPGMQYAGQQYSIQQMPHQQTAYQQSPAQQVPMQSQTHIKQDPESNDMYSGNYNDSRGAYSGDYDIHTDPYAGNYTADYAAEDDPSAQLMQELTQHARDTQTVSPASDASDSKYEDTNQGWGDSTVGVTQSSSNNSMLYTPHEIQNAHQTFSRFEHQNPISAADQAEHDELQHQVDQVLAGLDEDMQDAISEEQAPIPHTDTANTDVDEDSAMQHEEHAVGDDHDDDEVSRRDPEQEESDEDTMEDDVAEEVEVNTSDEDTMVDDADVSDAQEAHDSGVEDFPQVEFEGYMLTESPLKTIKKTISKEDKELHHKAWKLQPHHLPAHRYWMVILMHTVQPSKAKVEKDFVWLKGSRINTVETMWNKYREVTTEEQHQILFCGRVPQFTDTVEALDTFGDKLIVFRAAKQEVIVLD</sequence>
<keyword evidence="3" id="KW-1185">Reference proteome</keyword>
<dbReference type="AlphaFoldDB" id="A0A074WG94"/>
<protein>
    <submittedName>
        <fullName evidence="2">Uncharacterized protein</fullName>
    </submittedName>
</protein>
<reference evidence="2 3" key="1">
    <citation type="journal article" date="2014" name="BMC Genomics">
        <title>Genome sequencing of four Aureobasidium pullulans varieties: biotechnological potential, stress tolerance, and description of new species.</title>
        <authorList>
            <person name="Gostin Ar C."/>
            <person name="Ohm R.A."/>
            <person name="Kogej T."/>
            <person name="Sonjak S."/>
            <person name="Turk M."/>
            <person name="Zajc J."/>
            <person name="Zalar P."/>
            <person name="Grube M."/>
            <person name="Sun H."/>
            <person name="Han J."/>
            <person name="Sharma A."/>
            <person name="Chiniquy J."/>
            <person name="Ngan C.Y."/>
            <person name="Lipzen A."/>
            <person name="Barry K."/>
            <person name="Grigoriev I.V."/>
            <person name="Gunde-Cimerman N."/>
        </authorList>
    </citation>
    <scope>NUCLEOTIDE SEQUENCE [LARGE SCALE GENOMIC DNA]</scope>
    <source>
        <strain evidence="2 3">CBS 147.97</strain>
    </source>
</reference>
<feature type="region of interest" description="Disordered" evidence="1">
    <location>
        <begin position="226"/>
        <end position="265"/>
    </location>
</feature>
<feature type="compositionally biased region" description="Acidic residues" evidence="1">
    <location>
        <begin position="364"/>
        <end position="392"/>
    </location>
</feature>
<dbReference type="EMBL" id="KL584712">
    <property type="protein sequence ID" value="KEQ72048.1"/>
    <property type="molecule type" value="Genomic_DNA"/>
</dbReference>
<dbReference type="GeneID" id="25411076"/>
<feature type="region of interest" description="Disordered" evidence="1">
    <location>
        <begin position="1"/>
        <end position="56"/>
    </location>
</feature>
<evidence type="ECO:0000256" key="1">
    <source>
        <dbReference type="SAM" id="MobiDB-lite"/>
    </source>
</evidence>
<dbReference type="STRING" id="1043004.A0A074WG94"/>
<dbReference type="HOGENOM" id="CLU_546244_0_0_1"/>
<feature type="compositionally biased region" description="Basic and acidic residues" evidence="1">
    <location>
        <begin position="1"/>
        <end position="10"/>
    </location>
</feature>
<dbReference type="Proteomes" id="UP000027730">
    <property type="component" value="Unassembled WGS sequence"/>
</dbReference>
<dbReference type="RefSeq" id="XP_013426204.1">
    <property type="nucleotide sequence ID" value="XM_013570750.1"/>
</dbReference>
<feature type="region of interest" description="Disordered" evidence="1">
    <location>
        <begin position="343"/>
        <end position="392"/>
    </location>
</feature>